<dbReference type="Proteomes" id="UP000235371">
    <property type="component" value="Unassembled WGS sequence"/>
</dbReference>
<organism evidence="4 5">
    <name type="scientific">Hyaloscypha bicolor E</name>
    <dbReference type="NCBI Taxonomy" id="1095630"/>
    <lineage>
        <taxon>Eukaryota</taxon>
        <taxon>Fungi</taxon>
        <taxon>Dikarya</taxon>
        <taxon>Ascomycota</taxon>
        <taxon>Pezizomycotina</taxon>
        <taxon>Leotiomycetes</taxon>
        <taxon>Helotiales</taxon>
        <taxon>Hyaloscyphaceae</taxon>
        <taxon>Hyaloscypha</taxon>
        <taxon>Hyaloscypha bicolor</taxon>
    </lineage>
</organism>
<feature type="transmembrane region" description="Helical" evidence="2">
    <location>
        <begin position="47"/>
        <end position="72"/>
    </location>
</feature>
<dbReference type="GeneID" id="36586778"/>
<evidence type="ECO:0000313" key="4">
    <source>
        <dbReference type="EMBL" id="PMD51520.1"/>
    </source>
</evidence>
<protein>
    <recommendedName>
        <fullName evidence="3">Rhodopsin domain-containing protein</fullName>
    </recommendedName>
</protein>
<evidence type="ECO:0000259" key="3">
    <source>
        <dbReference type="Pfam" id="PF20684"/>
    </source>
</evidence>
<evidence type="ECO:0000256" key="1">
    <source>
        <dbReference type="SAM" id="MobiDB-lite"/>
    </source>
</evidence>
<dbReference type="RefSeq" id="XP_024728424.1">
    <property type="nucleotide sequence ID" value="XM_024878701.1"/>
</dbReference>
<feature type="domain" description="Rhodopsin" evidence="3">
    <location>
        <begin position="32"/>
        <end position="266"/>
    </location>
</feature>
<dbReference type="Pfam" id="PF20684">
    <property type="entry name" value="Fung_rhodopsin"/>
    <property type="match status" value="1"/>
</dbReference>
<feature type="transmembrane region" description="Helical" evidence="2">
    <location>
        <begin position="202"/>
        <end position="221"/>
    </location>
</feature>
<keyword evidence="5" id="KW-1185">Reference proteome</keyword>
<keyword evidence="2" id="KW-0472">Membrane</keyword>
<name>A0A2J6SLC3_9HELO</name>
<reference evidence="4 5" key="1">
    <citation type="submission" date="2016-04" db="EMBL/GenBank/DDBJ databases">
        <title>A degradative enzymes factory behind the ericoid mycorrhizal symbiosis.</title>
        <authorList>
            <consortium name="DOE Joint Genome Institute"/>
            <person name="Martino E."/>
            <person name="Morin E."/>
            <person name="Grelet G."/>
            <person name="Kuo A."/>
            <person name="Kohler A."/>
            <person name="Daghino S."/>
            <person name="Barry K."/>
            <person name="Choi C."/>
            <person name="Cichocki N."/>
            <person name="Clum A."/>
            <person name="Copeland A."/>
            <person name="Hainaut M."/>
            <person name="Haridas S."/>
            <person name="Labutti K."/>
            <person name="Lindquist E."/>
            <person name="Lipzen A."/>
            <person name="Khouja H.-R."/>
            <person name="Murat C."/>
            <person name="Ohm R."/>
            <person name="Olson A."/>
            <person name="Spatafora J."/>
            <person name="Veneault-Fourrey C."/>
            <person name="Henrissat B."/>
            <person name="Grigoriev I."/>
            <person name="Martin F."/>
            <person name="Perotto S."/>
        </authorList>
    </citation>
    <scope>NUCLEOTIDE SEQUENCE [LARGE SCALE GENOMIC DNA]</scope>
    <source>
        <strain evidence="4 5">E</strain>
    </source>
</reference>
<gene>
    <name evidence="4" type="ORF">K444DRAFT_601868</name>
</gene>
<feature type="transmembrane region" description="Helical" evidence="2">
    <location>
        <begin position="125"/>
        <end position="146"/>
    </location>
</feature>
<feature type="compositionally biased region" description="Polar residues" evidence="1">
    <location>
        <begin position="350"/>
        <end position="362"/>
    </location>
</feature>
<evidence type="ECO:0000256" key="2">
    <source>
        <dbReference type="SAM" id="Phobius"/>
    </source>
</evidence>
<dbReference type="PANTHER" id="PTHR38794:SF1">
    <property type="entry name" value="INTEGRAL MEMBRANE PROTEIN"/>
    <property type="match status" value="1"/>
</dbReference>
<dbReference type="InterPro" id="IPR049326">
    <property type="entry name" value="Rhodopsin_dom_fungi"/>
</dbReference>
<accession>A0A2J6SLC3</accession>
<dbReference type="EMBL" id="KZ613912">
    <property type="protein sequence ID" value="PMD51520.1"/>
    <property type="molecule type" value="Genomic_DNA"/>
</dbReference>
<feature type="region of interest" description="Disordered" evidence="1">
    <location>
        <begin position="336"/>
        <end position="362"/>
    </location>
</feature>
<dbReference type="InParanoid" id="A0A2J6SLC3"/>
<dbReference type="AlphaFoldDB" id="A0A2J6SLC3"/>
<keyword evidence="2" id="KW-0812">Transmembrane</keyword>
<dbReference type="OrthoDB" id="3918601at2759"/>
<feature type="transmembrane region" description="Helical" evidence="2">
    <location>
        <begin position="16"/>
        <end position="35"/>
    </location>
</feature>
<keyword evidence="2" id="KW-1133">Transmembrane helix</keyword>
<proteinExistence type="predicted"/>
<feature type="transmembrane region" description="Helical" evidence="2">
    <location>
        <begin position="92"/>
        <end position="113"/>
    </location>
</feature>
<sequence length="362" mass="39799">MGSRFTGDSQDPAVNVTTWLLMVIMVFSVATRVFSKLHLFRRLMADDLLIFASLVFGIAQGITISLAVAAGYGDHYTTVSSVGLDRVMKSLYAASLLYILSLACSKLSLAVFIRSLTPTAKDRRLAVVVEAIIGVWATIIIFGTAFQCSVPRTWDIWNGKCFSVLAWRYFVAGSNILTDLLLMVQAIVLVSSIQTTARRRMMFAAIFLPRLLLVVPIAAIVQLTAIKKGTQTDDPTVQLCENTIIEGVIQCLSIVTACWGQLKPFTSWMRSNGLKLNDVDNTSAWSYKMSDRKTRTGKSDGAVDSDFSLPPRRDRILITHDWDVNSQSSQANIIIEAEDGGNNHHDDAQTSDGTHQVRSPAS</sequence>
<evidence type="ECO:0000313" key="5">
    <source>
        <dbReference type="Proteomes" id="UP000235371"/>
    </source>
</evidence>
<dbReference type="PANTHER" id="PTHR38794">
    <property type="entry name" value="INTEGRAL MEMBRANE PROTEIN"/>
    <property type="match status" value="1"/>
</dbReference>
<feature type="transmembrane region" description="Helical" evidence="2">
    <location>
        <begin position="166"/>
        <end position="190"/>
    </location>
</feature>